<gene>
    <name evidence="1" type="ORF">HF682_10940</name>
</gene>
<dbReference type="AlphaFoldDB" id="A0A847S9Q8"/>
<evidence type="ECO:0000313" key="1">
    <source>
        <dbReference type="EMBL" id="NLR75677.1"/>
    </source>
</evidence>
<sequence length="87" mass="9769">MTSPKAFTSSDAEIWKAKLGAYSSVSKLLRDLAEHYGLSRNDAAVLLYELFDGFSLDDISYVWKWDYVGSGRGISDQHLDQQLGHLL</sequence>
<dbReference type="Proteomes" id="UP000587991">
    <property type="component" value="Unassembled WGS sequence"/>
</dbReference>
<name>A0A847S9Q8_9NEIS</name>
<organism evidence="1 2">
    <name type="scientific">Leeia aquatica</name>
    <dbReference type="NCBI Taxonomy" id="2725557"/>
    <lineage>
        <taxon>Bacteria</taxon>
        <taxon>Pseudomonadati</taxon>
        <taxon>Pseudomonadota</taxon>
        <taxon>Betaproteobacteria</taxon>
        <taxon>Neisseriales</taxon>
        <taxon>Leeiaceae</taxon>
        <taxon>Leeia</taxon>
    </lineage>
</organism>
<accession>A0A847S9Q8</accession>
<reference evidence="1 2" key="1">
    <citation type="submission" date="2020-04" db="EMBL/GenBank/DDBJ databases">
        <title>Draft genome of Leeia sp. IMCC25680.</title>
        <authorList>
            <person name="Song J."/>
            <person name="Cho J.-C."/>
        </authorList>
    </citation>
    <scope>NUCLEOTIDE SEQUENCE [LARGE SCALE GENOMIC DNA]</scope>
    <source>
        <strain evidence="1 2">IMCC25680</strain>
    </source>
</reference>
<keyword evidence="2" id="KW-1185">Reference proteome</keyword>
<evidence type="ECO:0000313" key="2">
    <source>
        <dbReference type="Proteomes" id="UP000587991"/>
    </source>
</evidence>
<dbReference type="EMBL" id="JABAIM010000002">
    <property type="protein sequence ID" value="NLR75677.1"/>
    <property type="molecule type" value="Genomic_DNA"/>
</dbReference>
<comment type="caution">
    <text evidence="1">The sequence shown here is derived from an EMBL/GenBank/DDBJ whole genome shotgun (WGS) entry which is preliminary data.</text>
</comment>
<dbReference type="RefSeq" id="WP_168877326.1">
    <property type="nucleotide sequence ID" value="NZ_JABAIM010000002.1"/>
</dbReference>
<proteinExistence type="predicted"/>
<protein>
    <submittedName>
        <fullName evidence="1">Uncharacterized protein</fullName>
    </submittedName>
</protein>